<keyword evidence="2" id="KW-1185">Reference proteome</keyword>
<name>A0ABS8TLR3_DATST</name>
<evidence type="ECO:0000313" key="2">
    <source>
        <dbReference type="Proteomes" id="UP000823775"/>
    </source>
</evidence>
<reference evidence="1 2" key="1">
    <citation type="journal article" date="2021" name="BMC Genomics">
        <title>Datura genome reveals duplications of psychoactive alkaloid biosynthetic genes and high mutation rate following tissue culture.</title>
        <authorList>
            <person name="Rajewski A."/>
            <person name="Carter-House D."/>
            <person name="Stajich J."/>
            <person name="Litt A."/>
        </authorList>
    </citation>
    <scope>NUCLEOTIDE SEQUENCE [LARGE SCALE GENOMIC DNA]</scope>
    <source>
        <strain evidence="1">AR-01</strain>
    </source>
</reference>
<protein>
    <submittedName>
        <fullName evidence="1">Uncharacterized protein</fullName>
    </submittedName>
</protein>
<organism evidence="1 2">
    <name type="scientific">Datura stramonium</name>
    <name type="common">Jimsonweed</name>
    <name type="synonym">Common thornapple</name>
    <dbReference type="NCBI Taxonomy" id="4076"/>
    <lineage>
        <taxon>Eukaryota</taxon>
        <taxon>Viridiplantae</taxon>
        <taxon>Streptophyta</taxon>
        <taxon>Embryophyta</taxon>
        <taxon>Tracheophyta</taxon>
        <taxon>Spermatophyta</taxon>
        <taxon>Magnoliopsida</taxon>
        <taxon>eudicotyledons</taxon>
        <taxon>Gunneridae</taxon>
        <taxon>Pentapetalae</taxon>
        <taxon>asterids</taxon>
        <taxon>lamiids</taxon>
        <taxon>Solanales</taxon>
        <taxon>Solanaceae</taxon>
        <taxon>Solanoideae</taxon>
        <taxon>Datureae</taxon>
        <taxon>Datura</taxon>
    </lineage>
</organism>
<comment type="caution">
    <text evidence="1">The sequence shown here is derived from an EMBL/GenBank/DDBJ whole genome shotgun (WGS) entry which is preliminary data.</text>
</comment>
<evidence type="ECO:0000313" key="1">
    <source>
        <dbReference type="EMBL" id="MCD7471810.1"/>
    </source>
</evidence>
<dbReference type="EMBL" id="JACEIK010001726">
    <property type="protein sequence ID" value="MCD7471810.1"/>
    <property type="molecule type" value="Genomic_DNA"/>
</dbReference>
<proteinExistence type="predicted"/>
<accession>A0ABS8TLR3</accession>
<dbReference type="Proteomes" id="UP000823775">
    <property type="component" value="Unassembled WGS sequence"/>
</dbReference>
<gene>
    <name evidence="1" type="ORF">HAX54_012483</name>
</gene>
<sequence length="95" mass="10680">MCGSPRVDGDDDGEDVMTWTMSSIMPKEIARPDSNGRVKMLVSLHLLDMNLSNRSLFLQMGSQSLVIFLVPQLIAIFPVRIVDPKGLEFLRAWKC</sequence>